<proteinExistence type="inferred from homology"/>
<comment type="caution">
    <text evidence="4">The sequence shown here is derived from an EMBL/GenBank/DDBJ whole genome shotgun (WGS) entry which is preliminary data.</text>
</comment>
<dbReference type="NCBIfam" id="TIGR01446">
    <property type="entry name" value="DnaD_dom"/>
    <property type="match status" value="1"/>
</dbReference>
<dbReference type="RefSeq" id="WP_066548765.1">
    <property type="nucleotide sequence ID" value="NZ_MASJ01000042.1"/>
</dbReference>
<evidence type="ECO:0000313" key="4">
    <source>
        <dbReference type="EMBL" id="OCS82326.1"/>
    </source>
</evidence>
<comment type="similarity">
    <text evidence="1">Belongs to the DnaB/DnaD family.</text>
</comment>
<gene>
    <name evidence="4" type="ORF">A6M13_07795</name>
</gene>
<evidence type="ECO:0000256" key="1">
    <source>
        <dbReference type="ARBA" id="ARBA00093462"/>
    </source>
</evidence>
<dbReference type="InterPro" id="IPR036388">
    <property type="entry name" value="WH-like_DNA-bd_sf"/>
</dbReference>
<dbReference type="EMBL" id="MASJ01000042">
    <property type="protein sequence ID" value="OCS82326.1"/>
    <property type="molecule type" value="Genomic_DNA"/>
</dbReference>
<name>A0A1C0Y5B0_9BACL</name>
<protein>
    <submittedName>
        <fullName evidence="4">DNA replication protein</fullName>
    </submittedName>
</protein>
<dbReference type="AlphaFoldDB" id="A0A1C0Y5B0"/>
<accession>A0A1C0Y5B0</accession>
<dbReference type="Proteomes" id="UP000093199">
    <property type="component" value="Unassembled WGS sequence"/>
</dbReference>
<dbReference type="InterPro" id="IPR006343">
    <property type="entry name" value="DnaB/C_C"/>
</dbReference>
<feature type="domain" description="DnaD N-terminal" evidence="3">
    <location>
        <begin position="17"/>
        <end position="116"/>
    </location>
</feature>
<dbReference type="SUPFAM" id="SSF158499">
    <property type="entry name" value="DnaD domain-like"/>
    <property type="match status" value="1"/>
</dbReference>
<dbReference type="OrthoDB" id="9770238at2"/>
<dbReference type="InterPro" id="IPR034829">
    <property type="entry name" value="DnaD-like_sf"/>
</dbReference>
<dbReference type="InterPro" id="IPR053162">
    <property type="entry name" value="DnaD"/>
</dbReference>
<dbReference type="Pfam" id="PF07261">
    <property type="entry name" value="DnaB_2"/>
    <property type="match status" value="1"/>
</dbReference>
<evidence type="ECO:0000259" key="2">
    <source>
        <dbReference type="Pfam" id="PF07261"/>
    </source>
</evidence>
<dbReference type="PANTHER" id="PTHR37293:SF6">
    <property type="entry name" value="DNA REPLICATION PROTEIN DNAD"/>
    <property type="match status" value="1"/>
</dbReference>
<dbReference type="Pfam" id="PF21984">
    <property type="entry name" value="DnaD_N"/>
    <property type="match status" value="1"/>
</dbReference>
<organism evidence="4 5">
    <name type="scientific">Caryophanon tenue</name>
    <dbReference type="NCBI Taxonomy" id="33978"/>
    <lineage>
        <taxon>Bacteria</taxon>
        <taxon>Bacillati</taxon>
        <taxon>Bacillota</taxon>
        <taxon>Bacilli</taxon>
        <taxon>Bacillales</taxon>
        <taxon>Caryophanaceae</taxon>
        <taxon>Caryophanon</taxon>
    </lineage>
</organism>
<keyword evidence="5" id="KW-1185">Reference proteome</keyword>
<reference evidence="4 5" key="1">
    <citation type="submission" date="2016-07" db="EMBL/GenBank/DDBJ databases">
        <title>Caryophanon tenue genome sequencing.</title>
        <authorList>
            <person name="Verma A."/>
            <person name="Pal Y."/>
            <person name="Krishnamurthi S."/>
        </authorList>
    </citation>
    <scope>NUCLEOTIDE SEQUENCE [LARGE SCALE GENOMIC DNA]</scope>
    <source>
        <strain evidence="4 5">DSM 14152</strain>
    </source>
</reference>
<dbReference type="InterPro" id="IPR053843">
    <property type="entry name" value="DnaD_N"/>
</dbReference>
<dbReference type="STRING" id="33978.A6M13_07795"/>
<sequence>MTNNRLRFWTEQRQLSVPQLFFQCYKELNIQDDEAMMLLHMMNFHEQGNDFPTPAEIARHMHLSAHAVTMKLQRLLQHGFIELRQGINEQGMIFEKYTIYPLWEKICLHYEKQEVEQQEQQEKTQESDIFQMFEQELGRLLSPIEIETIGMWIDQDAHTPALIKEALKEAVIAGKVSLRYIDRILFEWKKKNIQTVQQAQTQAAQFRTAVQPRIVTEKAAPQQSEQFEFYNWLEERD</sequence>
<dbReference type="PANTHER" id="PTHR37293">
    <property type="entry name" value="PHAGE REPLICATION PROTEIN-RELATED"/>
    <property type="match status" value="1"/>
</dbReference>
<dbReference type="Gene3D" id="1.10.10.630">
    <property type="entry name" value="DnaD domain-like"/>
    <property type="match status" value="1"/>
</dbReference>
<feature type="domain" description="DnaB/C C-terminal" evidence="2">
    <location>
        <begin position="130"/>
        <end position="202"/>
    </location>
</feature>
<evidence type="ECO:0000259" key="3">
    <source>
        <dbReference type="Pfam" id="PF21984"/>
    </source>
</evidence>
<dbReference type="SUPFAM" id="SSF46785">
    <property type="entry name" value="Winged helix' DNA-binding domain"/>
    <property type="match status" value="1"/>
</dbReference>
<dbReference type="InterPro" id="IPR036390">
    <property type="entry name" value="WH_DNA-bd_sf"/>
</dbReference>
<evidence type="ECO:0000313" key="5">
    <source>
        <dbReference type="Proteomes" id="UP000093199"/>
    </source>
</evidence>
<dbReference type="Gene3D" id="1.10.10.10">
    <property type="entry name" value="Winged helix-like DNA-binding domain superfamily/Winged helix DNA-binding domain"/>
    <property type="match status" value="1"/>
</dbReference>